<dbReference type="PRINTS" id="PR00038">
    <property type="entry name" value="HTHLUXR"/>
</dbReference>
<dbReference type="SUPFAM" id="SSF46894">
    <property type="entry name" value="C-terminal effector domain of the bipartite response regulators"/>
    <property type="match status" value="1"/>
</dbReference>
<accession>A0ABW1T513</accession>
<dbReference type="Gene3D" id="3.40.50.300">
    <property type="entry name" value="P-loop containing nucleotide triphosphate hydrolases"/>
    <property type="match status" value="1"/>
</dbReference>
<dbReference type="InterPro" id="IPR016032">
    <property type="entry name" value="Sig_transdc_resp-reg_C-effctor"/>
</dbReference>
<dbReference type="Gene3D" id="1.10.10.10">
    <property type="entry name" value="Winged helix-like DNA-binding domain superfamily/Winged helix DNA-binding domain"/>
    <property type="match status" value="1"/>
</dbReference>
<dbReference type="InterPro" id="IPR027417">
    <property type="entry name" value="P-loop_NTPase"/>
</dbReference>
<organism evidence="4 5">
    <name type="scientific">Longivirga aurantiaca</name>
    <dbReference type="NCBI Taxonomy" id="1837743"/>
    <lineage>
        <taxon>Bacteria</taxon>
        <taxon>Bacillati</taxon>
        <taxon>Actinomycetota</taxon>
        <taxon>Actinomycetes</taxon>
        <taxon>Sporichthyales</taxon>
        <taxon>Sporichthyaceae</taxon>
        <taxon>Longivirga</taxon>
    </lineage>
</organism>
<dbReference type="PANTHER" id="PTHR16305:SF35">
    <property type="entry name" value="TRANSCRIPTIONAL ACTIVATOR DOMAIN"/>
    <property type="match status" value="1"/>
</dbReference>
<dbReference type="Pfam" id="PF00196">
    <property type="entry name" value="GerE"/>
    <property type="match status" value="1"/>
</dbReference>
<dbReference type="PANTHER" id="PTHR16305">
    <property type="entry name" value="TESTICULAR SOLUBLE ADENYLYL CYCLASE"/>
    <property type="match status" value="1"/>
</dbReference>
<name>A0ABW1T513_9ACTN</name>
<keyword evidence="5" id="KW-1185">Reference proteome</keyword>
<keyword evidence="1" id="KW-0547">Nucleotide-binding</keyword>
<evidence type="ECO:0000313" key="5">
    <source>
        <dbReference type="Proteomes" id="UP001596138"/>
    </source>
</evidence>
<dbReference type="InterPro" id="IPR000792">
    <property type="entry name" value="Tscrpt_reg_LuxR_C"/>
</dbReference>
<feature type="domain" description="HTH luxR-type" evidence="3">
    <location>
        <begin position="833"/>
        <end position="898"/>
    </location>
</feature>
<proteinExistence type="predicted"/>
<reference evidence="5" key="1">
    <citation type="journal article" date="2019" name="Int. J. Syst. Evol. Microbiol.">
        <title>The Global Catalogue of Microorganisms (GCM) 10K type strain sequencing project: providing services to taxonomists for standard genome sequencing and annotation.</title>
        <authorList>
            <consortium name="The Broad Institute Genomics Platform"/>
            <consortium name="The Broad Institute Genome Sequencing Center for Infectious Disease"/>
            <person name="Wu L."/>
            <person name="Ma J."/>
        </authorList>
    </citation>
    <scope>NUCLEOTIDE SEQUENCE [LARGE SCALE GENOMIC DNA]</scope>
    <source>
        <strain evidence="5">CGMCC 4.7317</strain>
    </source>
</reference>
<evidence type="ECO:0000256" key="2">
    <source>
        <dbReference type="ARBA" id="ARBA00022840"/>
    </source>
</evidence>
<protein>
    <submittedName>
        <fullName evidence="4">AAA family ATPase</fullName>
    </submittedName>
</protein>
<evidence type="ECO:0000313" key="4">
    <source>
        <dbReference type="EMBL" id="MFC6239412.1"/>
    </source>
</evidence>
<gene>
    <name evidence="4" type="ORF">ACFQGU_16175</name>
</gene>
<dbReference type="InterPro" id="IPR041664">
    <property type="entry name" value="AAA_16"/>
</dbReference>
<dbReference type="InterPro" id="IPR036388">
    <property type="entry name" value="WH-like_DNA-bd_sf"/>
</dbReference>
<keyword evidence="2" id="KW-0067">ATP-binding</keyword>
<dbReference type="PROSITE" id="PS50043">
    <property type="entry name" value="HTH_LUXR_2"/>
    <property type="match status" value="1"/>
</dbReference>
<dbReference type="SUPFAM" id="SSF52540">
    <property type="entry name" value="P-loop containing nucleoside triphosphate hydrolases"/>
    <property type="match status" value="1"/>
</dbReference>
<comment type="caution">
    <text evidence="4">The sequence shown here is derived from an EMBL/GenBank/DDBJ whole genome shotgun (WGS) entry which is preliminary data.</text>
</comment>
<evidence type="ECO:0000256" key="1">
    <source>
        <dbReference type="ARBA" id="ARBA00022741"/>
    </source>
</evidence>
<dbReference type="SMART" id="SM00421">
    <property type="entry name" value="HTH_LUXR"/>
    <property type="match status" value="1"/>
</dbReference>
<dbReference type="Proteomes" id="UP001596138">
    <property type="component" value="Unassembled WGS sequence"/>
</dbReference>
<dbReference type="Pfam" id="PF13191">
    <property type="entry name" value="AAA_16"/>
    <property type="match status" value="1"/>
</dbReference>
<dbReference type="CDD" id="cd06170">
    <property type="entry name" value="LuxR_C_like"/>
    <property type="match status" value="1"/>
</dbReference>
<dbReference type="EMBL" id="JBHSTI010000027">
    <property type="protein sequence ID" value="MFC6239412.1"/>
    <property type="molecule type" value="Genomic_DNA"/>
</dbReference>
<dbReference type="RefSeq" id="WP_386768690.1">
    <property type="nucleotide sequence ID" value="NZ_JBHSTI010000027.1"/>
</dbReference>
<evidence type="ECO:0000259" key="3">
    <source>
        <dbReference type="PROSITE" id="PS50043"/>
    </source>
</evidence>
<sequence>MGRSDELRAFEELLDSLAAGRPCHLLVVGDAGIGKTVLLQAAAAAARARGVSVLEVTGVPGERALPGATLWLLASRLEAVGVESEAIEELRAVSARASAGPPLLRALAVAAAMSPVLLVADDVHWWDPLSVAALQFAARRLAVDPVAVLAAGRPQVLEDRGFAAVPRLEVGPVPRDLAGELARSVAPETVESVARGLWSRLGGNTLAVVETAARLTPDEQRGTAPVPEDLPVGPGVVTRWASEVDTLPERSRLALAVLAVVSADETLGAALSAAGVDAEDLLPAEAGGLVRLDALRWQFRHPLVRPAVLAAEPPATVRRAHAAAADALVGLATTPHLVLRRARHRAAAALGPEASLARDLTAEAELLARLGAHGAAADAYDLAAAADPDPASAAERLARAAAHALEDFDDDSAVRLGRAGLAHSPEPRVRGSLLRITGAALGRVQNATEGRHLLTRSLDLLEGPERAEAARDLLFTLDLTTEPEARVRALVDELGPADLLAPVDRLLLAHTVFHVDPGAEARLTLEQALLAVDDDEAVASGRTVETLMNAAFCLGLEVSAPRLRRAVVTLSSSGDPRRRLEGLGIDQMLAFWDGRWRHLLDMVEETRELTEAIGRVDLYSDGLELQVLARRALAAEFAPVLARARTLMSAAGMDYWAAALPGEEAMLALAEGRTERAIELVSSELDHLPAHTSAHAVHADHLVTLTEALADAGRVGDAAEVRERLRLMLGASPSALGEGFLARTAAAVAEDAEVADLLGEAEGFLEVGMHVFELAMTRLRLARWLRRHRRRREAAERLELALAAFEHLECRTWADQCRAELRAVGVDVTRHDRYDTRAQLTAQERRVVDVVGAGATNDEAARQLFLSPRTVEAHLTHVYRKLGVRGRTELARLATAHDGPSSRTLVRNP</sequence>